<dbReference type="InterPro" id="IPR052748">
    <property type="entry name" value="ISR_Activator"/>
</dbReference>
<dbReference type="SMART" id="SM00671">
    <property type="entry name" value="SEL1"/>
    <property type="match status" value="1"/>
</dbReference>
<dbReference type="InterPro" id="IPR006597">
    <property type="entry name" value="Sel1-like"/>
</dbReference>
<keyword evidence="1" id="KW-0472">Membrane</keyword>
<organism evidence="2 3">
    <name type="scientific">Fasciola hepatica</name>
    <name type="common">Liver fluke</name>
    <dbReference type="NCBI Taxonomy" id="6192"/>
    <lineage>
        <taxon>Eukaryota</taxon>
        <taxon>Metazoa</taxon>
        <taxon>Spiralia</taxon>
        <taxon>Lophotrochozoa</taxon>
        <taxon>Platyhelminthes</taxon>
        <taxon>Trematoda</taxon>
        <taxon>Digenea</taxon>
        <taxon>Plagiorchiida</taxon>
        <taxon>Echinostomata</taxon>
        <taxon>Echinostomatoidea</taxon>
        <taxon>Fasciolidae</taxon>
        <taxon>Fasciola</taxon>
    </lineage>
</organism>
<proteinExistence type="predicted"/>
<evidence type="ECO:0000313" key="3">
    <source>
        <dbReference type="Proteomes" id="UP000230066"/>
    </source>
</evidence>
<dbReference type="EMBL" id="JXXN02001656">
    <property type="protein sequence ID" value="THD24335.1"/>
    <property type="molecule type" value="Genomic_DNA"/>
</dbReference>
<keyword evidence="1" id="KW-1133">Transmembrane helix</keyword>
<reference evidence="2" key="1">
    <citation type="submission" date="2019-03" db="EMBL/GenBank/DDBJ databases">
        <title>Improved annotation for the trematode Fasciola hepatica.</title>
        <authorList>
            <person name="Choi Y.-J."/>
            <person name="Martin J."/>
            <person name="Mitreva M."/>
        </authorList>
    </citation>
    <scope>NUCLEOTIDE SEQUENCE [LARGE SCALE GENOMIC DNA]</scope>
</reference>
<dbReference type="SUPFAM" id="SSF81901">
    <property type="entry name" value="HCP-like"/>
    <property type="match status" value="1"/>
</dbReference>
<accession>A0A4E0RCR6</accession>
<keyword evidence="3" id="KW-1185">Reference proteome</keyword>
<dbReference type="Proteomes" id="UP000230066">
    <property type="component" value="Unassembled WGS sequence"/>
</dbReference>
<sequence length="191" mass="21905">MPDGTRRRHVQNSSKNATEIECTIEPQSKYVSYVDRVRFARRKKPQSWSVDFVEFALVLCTLAAFWYTYYYPDRLHMHITRLYARLGVTKAQSLLSQYLLHGAQTEGEIHEAVHWLRKAAKQGDPLANYNLVVAHLKKHTNSSGLTMNEAIQMLKHASNHGIAEADQFLNHCPEGPRCIELERKLVGDGKE</sequence>
<dbReference type="InterPro" id="IPR011990">
    <property type="entry name" value="TPR-like_helical_dom_sf"/>
</dbReference>
<name>A0A4E0RCR6_FASHE</name>
<dbReference type="AlphaFoldDB" id="A0A4E0RCR6"/>
<evidence type="ECO:0008006" key="4">
    <source>
        <dbReference type="Google" id="ProtNLM"/>
    </source>
</evidence>
<dbReference type="PANTHER" id="PTHR45011:SF1">
    <property type="entry name" value="DAP3-BINDING CELL DEATH ENHANCER 1"/>
    <property type="match status" value="1"/>
</dbReference>
<evidence type="ECO:0000313" key="2">
    <source>
        <dbReference type="EMBL" id="THD24335.1"/>
    </source>
</evidence>
<comment type="caution">
    <text evidence="2">The sequence shown here is derived from an EMBL/GenBank/DDBJ whole genome shotgun (WGS) entry which is preliminary data.</text>
</comment>
<keyword evidence="1" id="KW-0812">Transmembrane</keyword>
<dbReference type="PANTHER" id="PTHR45011">
    <property type="entry name" value="DAP3-BINDING CELL DEATH ENHANCER 1"/>
    <property type="match status" value="1"/>
</dbReference>
<feature type="transmembrane region" description="Helical" evidence="1">
    <location>
        <begin position="48"/>
        <end position="69"/>
    </location>
</feature>
<protein>
    <recommendedName>
        <fullName evidence="4">Sel1 repeat protein</fullName>
    </recommendedName>
</protein>
<dbReference type="Gene3D" id="1.25.40.10">
    <property type="entry name" value="Tetratricopeptide repeat domain"/>
    <property type="match status" value="1"/>
</dbReference>
<evidence type="ECO:0000256" key="1">
    <source>
        <dbReference type="SAM" id="Phobius"/>
    </source>
</evidence>
<gene>
    <name evidence="2" type="ORF">D915_004951</name>
</gene>